<accession>A0AAV6ZWE0</accession>
<organism evidence="1 2">
    <name type="scientific">Engystomops pustulosus</name>
    <name type="common">Tungara frog</name>
    <name type="synonym">Physalaemus pustulosus</name>
    <dbReference type="NCBI Taxonomy" id="76066"/>
    <lineage>
        <taxon>Eukaryota</taxon>
        <taxon>Metazoa</taxon>
        <taxon>Chordata</taxon>
        <taxon>Craniata</taxon>
        <taxon>Vertebrata</taxon>
        <taxon>Euteleostomi</taxon>
        <taxon>Amphibia</taxon>
        <taxon>Batrachia</taxon>
        <taxon>Anura</taxon>
        <taxon>Neobatrachia</taxon>
        <taxon>Hyloidea</taxon>
        <taxon>Leptodactylidae</taxon>
        <taxon>Leiuperinae</taxon>
        <taxon>Engystomops</taxon>
    </lineage>
</organism>
<proteinExistence type="predicted"/>
<dbReference type="AlphaFoldDB" id="A0AAV6ZWE0"/>
<dbReference type="Proteomes" id="UP000824782">
    <property type="component" value="Unassembled WGS sequence"/>
</dbReference>
<reference evidence="1" key="1">
    <citation type="thesis" date="2020" institute="ProQuest LLC" country="789 East Eisenhower Parkway, Ann Arbor, MI, USA">
        <title>Comparative Genomics and Chromosome Evolution.</title>
        <authorList>
            <person name="Mudd A.B."/>
        </authorList>
    </citation>
    <scope>NUCLEOTIDE SEQUENCE</scope>
    <source>
        <strain evidence="1">237g6f4</strain>
        <tissue evidence="1">Blood</tissue>
    </source>
</reference>
<evidence type="ECO:0000313" key="1">
    <source>
        <dbReference type="EMBL" id="KAG8553459.1"/>
    </source>
</evidence>
<dbReference type="EMBL" id="WNYA01000010">
    <property type="protein sequence ID" value="KAG8553459.1"/>
    <property type="molecule type" value="Genomic_DNA"/>
</dbReference>
<gene>
    <name evidence="1" type="ORF">GDO81_003419</name>
</gene>
<protein>
    <submittedName>
        <fullName evidence="1">Uncharacterized protein</fullName>
    </submittedName>
</protein>
<sequence length="62" mass="6987">MSWSCVTGCSKGRKRESTQHYNVNTRSIFTRIVEKYGEICISILQIPTTIISLPDINILLAS</sequence>
<evidence type="ECO:0000313" key="2">
    <source>
        <dbReference type="Proteomes" id="UP000824782"/>
    </source>
</evidence>
<name>A0AAV6ZWE0_ENGPU</name>
<keyword evidence="2" id="KW-1185">Reference proteome</keyword>
<comment type="caution">
    <text evidence="1">The sequence shown here is derived from an EMBL/GenBank/DDBJ whole genome shotgun (WGS) entry which is preliminary data.</text>
</comment>